<dbReference type="InterPro" id="IPR001138">
    <property type="entry name" value="Zn2Cys6_DnaBD"/>
</dbReference>
<accession>A0A6A6CP21</accession>
<dbReference type="Proteomes" id="UP000799537">
    <property type="component" value="Unassembled WGS sequence"/>
</dbReference>
<dbReference type="SMART" id="SM00066">
    <property type="entry name" value="GAL4"/>
    <property type="match status" value="1"/>
</dbReference>
<dbReference type="GeneID" id="54565750"/>
<feature type="region of interest" description="Disordered" evidence="2">
    <location>
        <begin position="32"/>
        <end position="51"/>
    </location>
</feature>
<dbReference type="CDD" id="cd00067">
    <property type="entry name" value="GAL4"/>
    <property type="match status" value="1"/>
</dbReference>
<sequence>MPRRDKCDICRLRKVKCDAARPACQTCIRGGRPCSYSPSSESPEQDDASLSGLQLTSTRRASSGEGAFHVLTLRRTVLPCRALTIAHPPSPSRSLVSKADCLASRWTYMLEFENHDESAMAGFTETFHTMPAWIGKDVVLDAAAKYTVDCHRAFMKQDENALNLAKKSGAEAMRALRFALAQSSTDATDEMLVSMYAMTMSEYMGGIDSYNYKLHELALCQILKQRWTSGRWGLLEQRLSRSIHSE</sequence>
<evidence type="ECO:0000313" key="5">
    <source>
        <dbReference type="Proteomes" id="UP000799537"/>
    </source>
</evidence>
<dbReference type="PANTHER" id="PTHR38111">
    <property type="entry name" value="ZN(2)-C6 FUNGAL-TYPE DOMAIN-CONTAINING PROTEIN-RELATED"/>
    <property type="match status" value="1"/>
</dbReference>
<dbReference type="GO" id="GO:0008270">
    <property type="term" value="F:zinc ion binding"/>
    <property type="evidence" value="ECO:0007669"/>
    <property type="project" value="InterPro"/>
</dbReference>
<keyword evidence="1" id="KW-0539">Nucleus</keyword>
<dbReference type="PROSITE" id="PS50048">
    <property type="entry name" value="ZN2_CY6_FUNGAL_2"/>
    <property type="match status" value="1"/>
</dbReference>
<keyword evidence="5" id="KW-1185">Reference proteome</keyword>
<evidence type="ECO:0000259" key="3">
    <source>
        <dbReference type="PROSITE" id="PS50048"/>
    </source>
</evidence>
<organism evidence="4 5">
    <name type="scientific">Zasmidium cellare ATCC 36951</name>
    <dbReference type="NCBI Taxonomy" id="1080233"/>
    <lineage>
        <taxon>Eukaryota</taxon>
        <taxon>Fungi</taxon>
        <taxon>Dikarya</taxon>
        <taxon>Ascomycota</taxon>
        <taxon>Pezizomycotina</taxon>
        <taxon>Dothideomycetes</taxon>
        <taxon>Dothideomycetidae</taxon>
        <taxon>Mycosphaerellales</taxon>
        <taxon>Mycosphaerellaceae</taxon>
        <taxon>Zasmidium</taxon>
    </lineage>
</organism>
<dbReference type="SUPFAM" id="SSF57701">
    <property type="entry name" value="Zn2/Cys6 DNA-binding domain"/>
    <property type="match status" value="1"/>
</dbReference>
<name>A0A6A6CP21_ZASCE</name>
<dbReference type="GO" id="GO:0000981">
    <property type="term" value="F:DNA-binding transcription factor activity, RNA polymerase II-specific"/>
    <property type="evidence" value="ECO:0007669"/>
    <property type="project" value="InterPro"/>
</dbReference>
<dbReference type="EMBL" id="ML993592">
    <property type="protein sequence ID" value="KAF2167860.1"/>
    <property type="molecule type" value="Genomic_DNA"/>
</dbReference>
<protein>
    <recommendedName>
        <fullName evidence="3">Zn(2)-C6 fungal-type domain-containing protein</fullName>
    </recommendedName>
</protein>
<dbReference type="Pfam" id="PF00172">
    <property type="entry name" value="Zn_clus"/>
    <property type="match status" value="1"/>
</dbReference>
<proteinExistence type="predicted"/>
<dbReference type="InterPro" id="IPR053178">
    <property type="entry name" value="Osmoadaptation_assoc"/>
</dbReference>
<dbReference type="PANTHER" id="PTHR38111:SF2">
    <property type="entry name" value="FINGER DOMAIN PROTEIN, PUTATIVE (AFU_ORTHOLOGUE AFUA_1G01560)-RELATED"/>
    <property type="match status" value="1"/>
</dbReference>
<evidence type="ECO:0000313" key="4">
    <source>
        <dbReference type="EMBL" id="KAF2167860.1"/>
    </source>
</evidence>
<dbReference type="RefSeq" id="XP_033668749.1">
    <property type="nucleotide sequence ID" value="XM_033812478.1"/>
</dbReference>
<dbReference type="Gene3D" id="4.10.240.10">
    <property type="entry name" value="Zn(2)-C6 fungal-type DNA-binding domain"/>
    <property type="match status" value="1"/>
</dbReference>
<feature type="domain" description="Zn(2)-C6 fungal-type" evidence="3">
    <location>
        <begin position="6"/>
        <end position="36"/>
    </location>
</feature>
<reference evidence="4" key="1">
    <citation type="journal article" date="2020" name="Stud. Mycol.">
        <title>101 Dothideomycetes genomes: a test case for predicting lifestyles and emergence of pathogens.</title>
        <authorList>
            <person name="Haridas S."/>
            <person name="Albert R."/>
            <person name="Binder M."/>
            <person name="Bloem J."/>
            <person name="Labutti K."/>
            <person name="Salamov A."/>
            <person name="Andreopoulos B."/>
            <person name="Baker S."/>
            <person name="Barry K."/>
            <person name="Bills G."/>
            <person name="Bluhm B."/>
            <person name="Cannon C."/>
            <person name="Castanera R."/>
            <person name="Culley D."/>
            <person name="Daum C."/>
            <person name="Ezra D."/>
            <person name="Gonzalez J."/>
            <person name="Henrissat B."/>
            <person name="Kuo A."/>
            <person name="Liang C."/>
            <person name="Lipzen A."/>
            <person name="Lutzoni F."/>
            <person name="Magnuson J."/>
            <person name="Mondo S."/>
            <person name="Nolan M."/>
            <person name="Ohm R."/>
            <person name="Pangilinan J."/>
            <person name="Park H.-J."/>
            <person name="Ramirez L."/>
            <person name="Alfaro M."/>
            <person name="Sun H."/>
            <person name="Tritt A."/>
            <person name="Yoshinaga Y."/>
            <person name="Zwiers L.-H."/>
            <person name="Turgeon B."/>
            <person name="Goodwin S."/>
            <person name="Spatafora J."/>
            <person name="Crous P."/>
            <person name="Grigoriev I."/>
        </authorList>
    </citation>
    <scope>NUCLEOTIDE SEQUENCE</scope>
    <source>
        <strain evidence="4">ATCC 36951</strain>
    </source>
</reference>
<dbReference type="InterPro" id="IPR036864">
    <property type="entry name" value="Zn2-C6_fun-type_DNA-bd_sf"/>
</dbReference>
<dbReference type="OrthoDB" id="3251668at2759"/>
<evidence type="ECO:0000256" key="2">
    <source>
        <dbReference type="SAM" id="MobiDB-lite"/>
    </source>
</evidence>
<dbReference type="AlphaFoldDB" id="A0A6A6CP21"/>
<gene>
    <name evidence="4" type="ORF">M409DRAFT_53816</name>
</gene>
<evidence type="ECO:0000256" key="1">
    <source>
        <dbReference type="ARBA" id="ARBA00023242"/>
    </source>
</evidence>